<dbReference type="SUPFAM" id="SSF53067">
    <property type="entry name" value="Actin-like ATPase domain"/>
    <property type="match status" value="1"/>
</dbReference>
<keyword evidence="2" id="KW-0808">Transferase</keyword>
<dbReference type="Gene3D" id="3.30.420.40">
    <property type="match status" value="2"/>
</dbReference>
<protein>
    <submittedName>
        <fullName evidence="2">Polyphosphate glucokinase</fullName>
    </submittedName>
</protein>
<reference evidence="2 3" key="1">
    <citation type="submission" date="2016-10" db="EMBL/GenBank/DDBJ databases">
        <authorList>
            <person name="de Groot N.N."/>
        </authorList>
    </citation>
    <scope>NUCLEOTIDE SEQUENCE [LARGE SCALE GENOMIC DNA]</scope>
    <source>
        <strain evidence="2">1</strain>
    </source>
</reference>
<keyword evidence="3" id="KW-1185">Reference proteome</keyword>
<sequence length="216" mass="23951">MMRTLVIDIGGTHVKVLVSEQTAHREFSSGPTLTPRQMVTRVKKLTNDWQYDVISIGYPGQVRHNQPLAEPHNLATGWVSFDFERALKRPVKIINDAAMQALGSFHGSKMLFLGLGTGLGSALIMDGVIVPMELAHLPYKKGTFEDYVGTHALERMGKKKWRKQVADVIERLTAALLPDETVLGGGNIRNLKRLPAGCRRGDNTNAFTGGFRLWET</sequence>
<dbReference type="RefSeq" id="WP_090286458.1">
    <property type="nucleotide sequence ID" value="NZ_FMWO01000049.1"/>
</dbReference>
<evidence type="ECO:0000256" key="1">
    <source>
        <dbReference type="ARBA" id="ARBA00006479"/>
    </source>
</evidence>
<proteinExistence type="inferred from homology"/>
<dbReference type="InterPro" id="IPR043129">
    <property type="entry name" value="ATPase_NBD"/>
</dbReference>
<dbReference type="AlphaFoldDB" id="A0A1G5SFC6"/>
<dbReference type="PANTHER" id="PTHR18964">
    <property type="entry name" value="ROK (REPRESSOR, ORF, KINASE) FAMILY"/>
    <property type="match status" value="1"/>
</dbReference>
<dbReference type="EMBL" id="FMWO01000049">
    <property type="protein sequence ID" value="SCZ85828.1"/>
    <property type="molecule type" value="Genomic_DNA"/>
</dbReference>
<accession>A0A1G5SFC6</accession>
<dbReference type="GO" id="GO:0016301">
    <property type="term" value="F:kinase activity"/>
    <property type="evidence" value="ECO:0007669"/>
    <property type="project" value="UniProtKB-KW"/>
</dbReference>
<gene>
    <name evidence="2" type="ORF">NSMM_410063</name>
</gene>
<comment type="similarity">
    <text evidence="1">Belongs to the ROK (NagC/XylR) family.</text>
</comment>
<dbReference type="Pfam" id="PF00480">
    <property type="entry name" value="ROK"/>
    <property type="match status" value="1"/>
</dbReference>
<evidence type="ECO:0000313" key="3">
    <source>
        <dbReference type="Proteomes" id="UP000198729"/>
    </source>
</evidence>
<dbReference type="InterPro" id="IPR000600">
    <property type="entry name" value="ROK"/>
</dbReference>
<organism evidence="2 3">
    <name type="scientific">Nitrosomonas mobilis</name>
    <dbReference type="NCBI Taxonomy" id="51642"/>
    <lineage>
        <taxon>Bacteria</taxon>
        <taxon>Pseudomonadati</taxon>
        <taxon>Pseudomonadota</taxon>
        <taxon>Betaproteobacteria</taxon>
        <taxon>Nitrosomonadales</taxon>
        <taxon>Nitrosomonadaceae</taxon>
        <taxon>Nitrosomonas</taxon>
    </lineage>
</organism>
<name>A0A1G5SFC6_9PROT</name>
<keyword evidence="2" id="KW-0418">Kinase</keyword>
<evidence type="ECO:0000313" key="2">
    <source>
        <dbReference type="EMBL" id="SCZ85828.1"/>
    </source>
</evidence>
<dbReference type="OrthoDB" id="9810372at2"/>
<dbReference type="PANTHER" id="PTHR18964:SF149">
    <property type="entry name" value="BIFUNCTIONAL UDP-N-ACETYLGLUCOSAMINE 2-EPIMERASE_N-ACETYLMANNOSAMINE KINASE"/>
    <property type="match status" value="1"/>
</dbReference>
<dbReference type="Proteomes" id="UP000198729">
    <property type="component" value="Unassembled WGS sequence"/>
</dbReference>
<dbReference type="STRING" id="51642.NSMM_410063"/>